<gene>
    <name evidence="1" type="ORF">OK345_05885</name>
</gene>
<sequence length="109" mass="12231">MRGAVAAPTCNRRPLPDDEAVRCSFRRDARQRKLAPYESMRTLPFNVALADGSLSVEHFWPVHGPACRRMCGDRYRRCGGGEVGAGTLEWMHVAFAAATRLEWMLRNPA</sequence>
<protein>
    <submittedName>
        <fullName evidence="1">Uncharacterized protein</fullName>
    </submittedName>
</protein>
<dbReference type="RefSeq" id="WP_265127000.1">
    <property type="nucleotide sequence ID" value="NZ_JAPCHY010000004.1"/>
</dbReference>
<organism evidence="1 2">
    <name type="scientific">Xanthomonas chitinilytica</name>
    <dbReference type="NCBI Taxonomy" id="2989819"/>
    <lineage>
        <taxon>Bacteria</taxon>
        <taxon>Pseudomonadati</taxon>
        <taxon>Pseudomonadota</taxon>
        <taxon>Gammaproteobacteria</taxon>
        <taxon>Lysobacterales</taxon>
        <taxon>Lysobacteraceae</taxon>
        <taxon>Xanthomonas</taxon>
    </lineage>
</organism>
<reference evidence="1 2" key="1">
    <citation type="submission" date="2022-10" db="EMBL/GenBank/DDBJ databases">
        <title>Xanthomonas sp. H13-6.</title>
        <authorList>
            <person name="Liu X."/>
            <person name="Deng Z."/>
            <person name="Jiang Y."/>
            <person name="Yu T."/>
            <person name="Ai J."/>
        </authorList>
    </citation>
    <scope>NUCLEOTIDE SEQUENCE [LARGE SCALE GENOMIC DNA]</scope>
    <source>
        <strain evidence="1 2">H13-6</strain>
    </source>
</reference>
<accession>A0ABT3JU61</accession>
<name>A0ABT3JU61_9XANT</name>
<keyword evidence="2" id="KW-1185">Reference proteome</keyword>
<dbReference type="EMBL" id="JAPCHY010000004">
    <property type="protein sequence ID" value="MCW4472038.1"/>
    <property type="molecule type" value="Genomic_DNA"/>
</dbReference>
<evidence type="ECO:0000313" key="2">
    <source>
        <dbReference type="Proteomes" id="UP001209922"/>
    </source>
</evidence>
<comment type="caution">
    <text evidence="1">The sequence shown here is derived from an EMBL/GenBank/DDBJ whole genome shotgun (WGS) entry which is preliminary data.</text>
</comment>
<dbReference type="Proteomes" id="UP001209922">
    <property type="component" value="Unassembled WGS sequence"/>
</dbReference>
<proteinExistence type="predicted"/>
<evidence type="ECO:0000313" key="1">
    <source>
        <dbReference type="EMBL" id="MCW4472038.1"/>
    </source>
</evidence>